<dbReference type="InterPro" id="IPR000109">
    <property type="entry name" value="POT_fam"/>
</dbReference>
<dbReference type="Gene3D" id="1.20.1250.20">
    <property type="entry name" value="MFS general substrate transporter like domains"/>
    <property type="match status" value="1"/>
</dbReference>
<keyword evidence="5" id="KW-0472">Membrane</keyword>
<comment type="subcellular location">
    <subcellularLocation>
        <location evidence="1">Membrane</location>
        <topology evidence="1">Multi-pass membrane protein</topology>
    </subcellularLocation>
</comment>
<comment type="caution">
    <text evidence="7">The sequence shown here is derived from an EMBL/GenBank/DDBJ whole genome shotgun (WGS) entry which is preliminary data.</text>
</comment>
<organism evidence="7 8">
    <name type="scientific">Forsythia ovata</name>
    <dbReference type="NCBI Taxonomy" id="205694"/>
    <lineage>
        <taxon>Eukaryota</taxon>
        <taxon>Viridiplantae</taxon>
        <taxon>Streptophyta</taxon>
        <taxon>Embryophyta</taxon>
        <taxon>Tracheophyta</taxon>
        <taxon>Spermatophyta</taxon>
        <taxon>Magnoliopsida</taxon>
        <taxon>eudicotyledons</taxon>
        <taxon>Gunneridae</taxon>
        <taxon>Pentapetalae</taxon>
        <taxon>asterids</taxon>
        <taxon>lamiids</taxon>
        <taxon>Lamiales</taxon>
        <taxon>Oleaceae</taxon>
        <taxon>Forsythieae</taxon>
        <taxon>Forsythia</taxon>
    </lineage>
</organism>
<evidence type="ECO:0000256" key="4">
    <source>
        <dbReference type="ARBA" id="ARBA00022989"/>
    </source>
</evidence>
<gene>
    <name evidence="7" type="ORF">Fot_24125</name>
</gene>
<dbReference type="GO" id="GO:0016020">
    <property type="term" value="C:membrane"/>
    <property type="evidence" value="ECO:0007669"/>
    <property type="project" value="UniProtKB-SubCell"/>
</dbReference>
<evidence type="ECO:0000256" key="1">
    <source>
        <dbReference type="ARBA" id="ARBA00004141"/>
    </source>
</evidence>
<reference evidence="8" key="1">
    <citation type="submission" date="2024-07" db="EMBL/GenBank/DDBJ databases">
        <title>Two chromosome-level genome assemblies of Korean endemic species Abeliophyllum distichum and Forsythia ovata (Oleaceae).</title>
        <authorList>
            <person name="Jang H."/>
        </authorList>
    </citation>
    <scope>NUCLEOTIDE SEQUENCE [LARGE SCALE GENOMIC DNA]</scope>
</reference>
<sequence length="190" mass="20759">MLFTFVKYFRVHDRFLNKALLAPDGSREYKEASNASEIEEAKTLLRLLPMWATSLGYAIVLAQISTLFTEQGVTMDRSISSSIDIPAASLQCLISFSVVLLVPIYDCIFVPIARSITGSHLGITKRQRIGTGMVLCILSMVTAALGERLETAQVYGVADSPKAKSIVENHGIGKVRPELAMIDARHKGTS</sequence>
<protein>
    <submittedName>
        <fullName evidence="7">Protein NRT1/PTR FAMILY 5.13</fullName>
    </submittedName>
</protein>
<dbReference type="InterPro" id="IPR036259">
    <property type="entry name" value="MFS_trans_sf"/>
</dbReference>
<evidence type="ECO:0000313" key="8">
    <source>
        <dbReference type="Proteomes" id="UP001604277"/>
    </source>
</evidence>
<keyword evidence="3" id="KW-0812">Transmembrane</keyword>
<evidence type="ECO:0000256" key="6">
    <source>
        <dbReference type="ARBA" id="ARBA00044504"/>
    </source>
</evidence>
<keyword evidence="8" id="KW-1185">Reference proteome</keyword>
<comment type="similarity">
    <text evidence="6">Belongs to the major facilitator superfamily. Phosphate:H(+) symporter (TC 2.A.1.9) family.</text>
</comment>
<evidence type="ECO:0000313" key="7">
    <source>
        <dbReference type="EMBL" id="KAL2520202.1"/>
    </source>
</evidence>
<dbReference type="EMBL" id="JBFOLJ010000007">
    <property type="protein sequence ID" value="KAL2520202.1"/>
    <property type="molecule type" value="Genomic_DNA"/>
</dbReference>
<proteinExistence type="inferred from homology"/>
<dbReference type="Pfam" id="PF00854">
    <property type="entry name" value="PTR2"/>
    <property type="match status" value="1"/>
</dbReference>
<evidence type="ECO:0000256" key="2">
    <source>
        <dbReference type="ARBA" id="ARBA00005982"/>
    </source>
</evidence>
<evidence type="ECO:0000256" key="5">
    <source>
        <dbReference type="ARBA" id="ARBA00023136"/>
    </source>
</evidence>
<name>A0ABD1U5E1_9LAMI</name>
<dbReference type="AlphaFoldDB" id="A0ABD1U5E1"/>
<comment type="similarity">
    <text evidence="2">Belongs to the major facilitator superfamily. Proton-dependent oligopeptide transporter (POT/PTR) (TC 2.A.17) family.</text>
</comment>
<keyword evidence="4" id="KW-1133">Transmembrane helix</keyword>
<evidence type="ECO:0000256" key="3">
    <source>
        <dbReference type="ARBA" id="ARBA00022692"/>
    </source>
</evidence>
<accession>A0ABD1U5E1</accession>
<dbReference type="Proteomes" id="UP001604277">
    <property type="component" value="Unassembled WGS sequence"/>
</dbReference>
<dbReference type="PANTHER" id="PTHR11654">
    <property type="entry name" value="OLIGOPEPTIDE TRANSPORTER-RELATED"/>
    <property type="match status" value="1"/>
</dbReference>